<dbReference type="InterPro" id="IPR025711">
    <property type="entry name" value="PepSY"/>
</dbReference>
<sequence length="231" mass="25419">MKKLLSTGLSLALALTLAACGTTTKPTADAGAASSENVENTTTENVVEDDKMDETSANESSADAAETKATEGETSNIKFLSIVDISKKALDLAGNEGIVTKIDLDKERNTYVYEVEVEAPGVEHEIKFNAENGEIVKHEKDKSDDYNEIKAKTAGIMSIEEAIEKIKANSDFTNPFVHSIELDEDDNLVKYEAEVRSDSKEYDIDIDAKSGEVYKLEVDDDKFFDFDFDFD</sequence>
<keyword evidence="5" id="KW-1185">Reference proteome</keyword>
<organism evidence="4 5">
    <name type="scientific">Fastidiosipila sanguinis</name>
    <dbReference type="NCBI Taxonomy" id="236753"/>
    <lineage>
        <taxon>Bacteria</taxon>
        <taxon>Bacillati</taxon>
        <taxon>Bacillota</taxon>
        <taxon>Clostridia</taxon>
        <taxon>Eubacteriales</taxon>
        <taxon>Oscillospiraceae</taxon>
        <taxon>Fastidiosipila</taxon>
    </lineage>
</organism>
<dbReference type="RefSeq" id="WP_106011720.1">
    <property type="nucleotide sequence ID" value="NZ_CP027226.1"/>
</dbReference>
<feature type="region of interest" description="Disordered" evidence="1">
    <location>
        <begin position="25"/>
        <end position="70"/>
    </location>
</feature>
<evidence type="ECO:0000313" key="5">
    <source>
        <dbReference type="Proteomes" id="UP000237947"/>
    </source>
</evidence>
<name>A0A2S0KL17_9FIRM</name>
<dbReference type="PROSITE" id="PS51257">
    <property type="entry name" value="PROKAR_LIPOPROTEIN"/>
    <property type="match status" value="1"/>
</dbReference>
<evidence type="ECO:0000256" key="2">
    <source>
        <dbReference type="SAM" id="SignalP"/>
    </source>
</evidence>
<dbReference type="AlphaFoldDB" id="A0A2S0KL17"/>
<feature type="domain" description="PepSY" evidence="3">
    <location>
        <begin position="157"/>
        <end position="213"/>
    </location>
</feature>
<dbReference type="Pfam" id="PF03413">
    <property type="entry name" value="PepSY"/>
    <property type="match status" value="2"/>
</dbReference>
<feature type="chain" id="PRO_5039046512" description="PepSY domain-containing protein" evidence="2">
    <location>
        <begin position="22"/>
        <end position="231"/>
    </location>
</feature>
<feature type="compositionally biased region" description="Low complexity" evidence="1">
    <location>
        <begin position="36"/>
        <end position="45"/>
    </location>
</feature>
<feature type="signal peptide" evidence="2">
    <location>
        <begin position="1"/>
        <end position="21"/>
    </location>
</feature>
<keyword evidence="2" id="KW-0732">Signal</keyword>
<gene>
    <name evidence="4" type="ORF">C5Q98_00135</name>
</gene>
<feature type="domain" description="PepSY" evidence="3">
    <location>
        <begin position="88"/>
        <end position="139"/>
    </location>
</feature>
<dbReference type="Proteomes" id="UP000237947">
    <property type="component" value="Chromosome"/>
</dbReference>
<evidence type="ECO:0000256" key="1">
    <source>
        <dbReference type="SAM" id="MobiDB-lite"/>
    </source>
</evidence>
<dbReference type="OrthoDB" id="9780101at2"/>
<dbReference type="EMBL" id="CP027226">
    <property type="protein sequence ID" value="AVM41732.1"/>
    <property type="molecule type" value="Genomic_DNA"/>
</dbReference>
<evidence type="ECO:0000259" key="3">
    <source>
        <dbReference type="Pfam" id="PF03413"/>
    </source>
</evidence>
<protein>
    <recommendedName>
        <fullName evidence="3">PepSY domain-containing protein</fullName>
    </recommendedName>
</protein>
<evidence type="ECO:0000313" key="4">
    <source>
        <dbReference type="EMBL" id="AVM41732.1"/>
    </source>
</evidence>
<proteinExistence type="predicted"/>
<accession>A0A2S0KL17</accession>
<reference evidence="5" key="1">
    <citation type="submission" date="2018-02" db="EMBL/GenBank/DDBJ databases">
        <authorList>
            <person name="Holder M.E."/>
            <person name="Ajami N.J."/>
            <person name="Petrosino J.F."/>
        </authorList>
    </citation>
    <scope>NUCLEOTIDE SEQUENCE [LARGE SCALE GENOMIC DNA]</scope>
    <source>
        <strain evidence="5">CCUG 47711</strain>
    </source>
</reference>
<dbReference type="Gene3D" id="3.10.450.40">
    <property type="match status" value="2"/>
</dbReference>
<dbReference type="KEGG" id="fsa:C5Q98_00135"/>